<protein>
    <submittedName>
        <fullName evidence="1">Uncharacterized protein</fullName>
    </submittedName>
</protein>
<evidence type="ECO:0000313" key="2">
    <source>
        <dbReference type="Proteomes" id="UP000284706"/>
    </source>
</evidence>
<dbReference type="EMBL" id="NHYE01000562">
    <property type="protein sequence ID" value="PPR04844.1"/>
    <property type="molecule type" value="Genomic_DNA"/>
</dbReference>
<name>A0A409YPB2_9AGAR</name>
<organism evidence="1 2">
    <name type="scientific">Gymnopilus dilepis</name>
    <dbReference type="NCBI Taxonomy" id="231916"/>
    <lineage>
        <taxon>Eukaryota</taxon>
        <taxon>Fungi</taxon>
        <taxon>Dikarya</taxon>
        <taxon>Basidiomycota</taxon>
        <taxon>Agaricomycotina</taxon>
        <taxon>Agaricomycetes</taxon>
        <taxon>Agaricomycetidae</taxon>
        <taxon>Agaricales</taxon>
        <taxon>Agaricineae</taxon>
        <taxon>Hymenogastraceae</taxon>
        <taxon>Gymnopilus</taxon>
    </lineage>
</organism>
<dbReference type="Proteomes" id="UP000284706">
    <property type="component" value="Unassembled WGS sequence"/>
</dbReference>
<reference evidence="1 2" key="1">
    <citation type="journal article" date="2018" name="Evol. Lett.">
        <title>Horizontal gene cluster transfer increased hallucinogenic mushroom diversity.</title>
        <authorList>
            <person name="Reynolds H.T."/>
            <person name="Vijayakumar V."/>
            <person name="Gluck-Thaler E."/>
            <person name="Korotkin H.B."/>
            <person name="Matheny P.B."/>
            <person name="Slot J.C."/>
        </authorList>
    </citation>
    <scope>NUCLEOTIDE SEQUENCE [LARGE SCALE GENOMIC DNA]</scope>
    <source>
        <strain evidence="1 2">SRW20</strain>
    </source>
</reference>
<accession>A0A409YPB2</accession>
<dbReference type="AlphaFoldDB" id="A0A409YPB2"/>
<comment type="caution">
    <text evidence="1">The sequence shown here is derived from an EMBL/GenBank/DDBJ whole genome shotgun (WGS) entry which is preliminary data.</text>
</comment>
<dbReference type="InParanoid" id="A0A409YPB2"/>
<proteinExistence type="predicted"/>
<keyword evidence="2" id="KW-1185">Reference proteome</keyword>
<sequence length="82" mass="8893">MIFGLPSTPGSLFEPQTLQVVPKVAKANPVEKQLALILLKSGHATVGGNGLDFQWVTDTVRFQHFLDLGQAKPNLLARPSIE</sequence>
<evidence type="ECO:0000313" key="1">
    <source>
        <dbReference type="EMBL" id="PPR04844.1"/>
    </source>
</evidence>
<gene>
    <name evidence="1" type="ORF">CVT26_012999</name>
</gene>